<evidence type="ECO:0000313" key="1">
    <source>
        <dbReference type="EMBL" id="GAA0759361.1"/>
    </source>
</evidence>
<organism evidence="1 2">
    <name type="scientific">Psychroflexus lacisalsi</name>
    <dbReference type="NCBI Taxonomy" id="503928"/>
    <lineage>
        <taxon>Bacteria</taxon>
        <taxon>Pseudomonadati</taxon>
        <taxon>Bacteroidota</taxon>
        <taxon>Flavobacteriia</taxon>
        <taxon>Flavobacteriales</taxon>
        <taxon>Flavobacteriaceae</taxon>
        <taxon>Psychroflexus</taxon>
    </lineage>
</organism>
<dbReference type="Proteomes" id="UP001500185">
    <property type="component" value="Unassembled WGS sequence"/>
</dbReference>
<sequence length="90" mass="10224">MVLTTTVVNAHALSHLFDDDVSNIEHCKICDEYVLTSQDNISFAVNNVEEFVTPFIEIRIESSVESTRDILVITYPSGKYYNKPPPFELV</sequence>
<dbReference type="EMBL" id="BAAAGG010000005">
    <property type="protein sequence ID" value="GAA0759361.1"/>
    <property type="molecule type" value="Genomic_DNA"/>
</dbReference>
<accession>A0ABP3VHE3</accession>
<reference evidence="2" key="1">
    <citation type="journal article" date="2019" name="Int. J. Syst. Evol. Microbiol.">
        <title>The Global Catalogue of Microorganisms (GCM) 10K type strain sequencing project: providing services to taxonomists for standard genome sequencing and annotation.</title>
        <authorList>
            <consortium name="The Broad Institute Genomics Platform"/>
            <consortium name="The Broad Institute Genome Sequencing Center for Infectious Disease"/>
            <person name="Wu L."/>
            <person name="Ma J."/>
        </authorList>
    </citation>
    <scope>NUCLEOTIDE SEQUENCE [LARGE SCALE GENOMIC DNA]</scope>
    <source>
        <strain evidence="2">JCM 16231</strain>
    </source>
</reference>
<name>A0ABP3VHE3_9FLAO</name>
<dbReference type="RefSeq" id="WP_224454266.1">
    <property type="nucleotide sequence ID" value="NZ_BAAAGG010000005.1"/>
</dbReference>
<proteinExistence type="predicted"/>
<comment type="caution">
    <text evidence="1">The sequence shown here is derived from an EMBL/GenBank/DDBJ whole genome shotgun (WGS) entry which is preliminary data.</text>
</comment>
<protein>
    <submittedName>
        <fullName evidence="1">Uncharacterized protein</fullName>
    </submittedName>
</protein>
<evidence type="ECO:0000313" key="2">
    <source>
        <dbReference type="Proteomes" id="UP001500185"/>
    </source>
</evidence>
<keyword evidence="2" id="KW-1185">Reference proteome</keyword>
<gene>
    <name evidence="1" type="ORF">GCM10009433_17480</name>
</gene>